<keyword evidence="3" id="KW-1185">Reference proteome</keyword>
<feature type="region of interest" description="Disordered" evidence="1">
    <location>
        <begin position="1"/>
        <end position="30"/>
    </location>
</feature>
<sequence length="113" mass="11692">MARQTQTGTGARQKRRTAKTDRQQLADMAKGHAEDALAALVEIAREGGSETARISAANAILDRAYGKPSTASQTAADIEPLPSSVNLGELSDEELVAIAQGGPMLAKGTSETA</sequence>
<feature type="compositionally biased region" description="Polar residues" evidence="1">
    <location>
        <begin position="1"/>
        <end position="10"/>
    </location>
</feature>
<gene>
    <name evidence="2" type="ORF">FPY71_11620</name>
</gene>
<dbReference type="OrthoDB" id="7908950at2"/>
<dbReference type="EMBL" id="VTWH01000002">
    <property type="protein sequence ID" value="KAA0971087.1"/>
    <property type="molecule type" value="Genomic_DNA"/>
</dbReference>
<reference evidence="2 3" key="1">
    <citation type="submission" date="2019-08" db="EMBL/GenBank/DDBJ databases">
        <title>Aureimonas fodiniaquatilis sp. nov., isolated from a coal mine wastewater.</title>
        <authorList>
            <person name="Kim W."/>
        </authorList>
    </citation>
    <scope>NUCLEOTIDE SEQUENCE [LARGE SCALE GENOMIC DNA]</scope>
    <source>
        <strain evidence="2 3">CAU 1482</strain>
    </source>
</reference>
<evidence type="ECO:0000313" key="2">
    <source>
        <dbReference type="EMBL" id="KAA0971087.1"/>
    </source>
</evidence>
<evidence type="ECO:0000256" key="1">
    <source>
        <dbReference type="SAM" id="MobiDB-lite"/>
    </source>
</evidence>
<protein>
    <submittedName>
        <fullName evidence="2">Uncharacterized protein</fullName>
    </submittedName>
</protein>
<organism evidence="2 3">
    <name type="scientific">Aureimonas fodinaquatilis</name>
    <dbReference type="NCBI Taxonomy" id="2565783"/>
    <lineage>
        <taxon>Bacteria</taxon>
        <taxon>Pseudomonadati</taxon>
        <taxon>Pseudomonadota</taxon>
        <taxon>Alphaproteobacteria</taxon>
        <taxon>Hyphomicrobiales</taxon>
        <taxon>Aurantimonadaceae</taxon>
        <taxon>Aureimonas</taxon>
    </lineage>
</organism>
<dbReference type="RefSeq" id="WP_149300398.1">
    <property type="nucleotide sequence ID" value="NZ_VTWH01000002.1"/>
</dbReference>
<accession>A0A5B0DW80</accession>
<evidence type="ECO:0000313" key="3">
    <source>
        <dbReference type="Proteomes" id="UP000324738"/>
    </source>
</evidence>
<name>A0A5B0DW80_9HYPH</name>
<feature type="compositionally biased region" description="Basic and acidic residues" evidence="1">
    <location>
        <begin position="18"/>
        <end position="30"/>
    </location>
</feature>
<dbReference type="Proteomes" id="UP000324738">
    <property type="component" value="Unassembled WGS sequence"/>
</dbReference>
<proteinExistence type="predicted"/>
<comment type="caution">
    <text evidence="2">The sequence shown here is derived from an EMBL/GenBank/DDBJ whole genome shotgun (WGS) entry which is preliminary data.</text>
</comment>
<dbReference type="AlphaFoldDB" id="A0A5B0DW80"/>